<dbReference type="Proteomes" id="UP001324115">
    <property type="component" value="Unassembled WGS sequence"/>
</dbReference>
<proteinExistence type="inferred from homology"/>
<evidence type="ECO:0000256" key="6">
    <source>
        <dbReference type="ARBA" id="ARBA00023242"/>
    </source>
</evidence>
<keyword evidence="6" id="KW-0539">Nucleus</keyword>
<keyword evidence="4 7" id="KW-0175">Coiled coil</keyword>
<reference evidence="11 12" key="1">
    <citation type="journal article" date="2023" name="G3 (Bethesda)">
        <title>A haplotype-resolved chromosome-scale genome for Quercus rubra L. provides insights into the genetics of adaptive traits for red oak species.</title>
        <authorList>
            <person name="Kapoor B."/>
            <person name="Jenkins J."/>
            <person name="Schmutz J."/>
            <person name="Zhebentyayeva T."/>
            <person name="Kuelheim C."/>
            <person name="Coggeshall M."/>
            <person name="Heim C."/>
            <person name="Lasky J.R."/>
            <person name="Leites L."/>
            <person name="Islam-Faridi N."/>
            <person name="Romero-Severson J."/>
            <person name="DeLeo V.L."/>
            <person name="Lucas S.M."/>
            <person name="Lazic D."/>
            <person name="Gailing O."/>
            <person name="Carlson J."/>
            <person name="Staton M."/>
        </authorList>
    </citation>
    <scope>NUCLEOTIDE SEQUENCE [LARGE SCALE GENOMIC DNA]</scope>
    <source>
        <strain evidence="11">Pseudo-F2</strain>
    </source>
</reference>
<dbReference type="Pfam" id="PF14379">
    <property type="entry name" value="Myb_CC_LHEQLE"/>
    <property type="match status" value="1"/>
</dbReference>
<dbReference type="InterPro" id="IPR006447">
    <property type="entry name" value="Myb_dom_plants"/>
</dbReference>
<dbReference type="InterPro" id="IPR046955">
    <property type="entry name" value="PHR1-like"/>
</dbReference>
<protein>
    <submittedName>
        <fullName evidence="11">Uncharacterized protein</fullName>
    </submittedName>
</protein>
<keyword evidence="3" id="KW-0805">Transcription regulation</keyword>
<accession>A0AAN7EQ88</accession>
<dbReference type="AlphaFoldDB" id="A0AAN7EQ88"/>
<evidence type="ECO:0000313" key="12">
    <source>
        <dbReference type="Proteomes" id="UP001324115"/>
    </source>
</evidence>
<dbReference type="FunFam" id="1.10.10.60:FF:000007">
    <property type="entry name" value="Two-component response regulator"/>
    <property type="match status" value="1"/>
</dbReference>
<dbReference type="GO" id="GO:0003700">
    <property type="term" value="F:DNA-binding transcription factor activity"/>
    <property type="evidence" value="ECO:0007669"/>
    <property type="project" value="InterPro"/>
</dbReference>
<dbReference type="EMBL" id="JAXUIC010000008">
    <property type="protein sequence ID" value="KAK4577473.1"/>
    <property type="molecule type" value="Genomic_DNA"/>
</dbReference>
<evidence type="ECO:0000256" key="8">
    <source>
        <dbReference type="SAM" id="MobiDB-lite"/>
    </source>
</evidence>
<evidence type="ECO:0000256" key="1">
    <source>
        <dbReference type="ARBA" id="ARBA00004123"/>
    </source>
</evidence>
<evidence type="ECO:0000256" key="5">
    <source>
        <dbReference type="ARBA" id="ARBA00023163"/>
    </source>
</evidence>
<evidence type="ECO:0000256" key="2">
    <source>
        <dbReference type="ARBA" id="ARBA00006783"/>
    </source>
</evidence>
<dbReference type="Pfam" id="PF00249">
    <property type="entry name" value="Myb_DNA-binding"/>
    <property type="match status" value="1"/>
</dbReference>
<dbReference type="Gene3D" id="1.10.10.60">
    <property type="entry name" value="Homeodomain-like"/>
    <property type="match status" value="1"/>
</dbReference>
<keyword evidence="5" id="KW-0804">Transcription</keyword>
<evidence type="ECO:0000259" key="10">
    <source>
        <dbReference type="Pfam" id="PF14379"/>
    </source>
</evidence>
<comment type="caution">
    <text evidence="11">The sequence shown here is derived from an EMBL/GenBank/DDBJ whole genome shotgun (WGS) entry which is preliminary data.</text>
</comment>
<feature type="domain" description="MYB-CC type transcription factor LHEQLE-containing" evidence="10">
    <location>
        <begin position="283"/>
        <end position="329"/>
    </location>
</feature>
<dbReference type="NCBIfam" id="TIGR01557">
    <property type="entry name" value="myb_SHAQKYF"/>
    <property type="match status" value="1"/>
</dbReference>
<comment type="subcellular location">
    <subcellularLocation>
        <location evidence="1">Nucleus</location>
    </subcellularLocation>
</comment>
<evidence type="ECO:0000259" key="9">
    <source>
        <dbReference type="Pfam" id="PF00249"/>
    </source>
</evidence>
<evidence type="ECO:0000256" key="4">
    <source>
        <dbReference type="ARBA" id="ARBA00023054"/>
    </source>
</evidence>
<dbReference type="GO" id="GO:0003677">
    <property type="term" value="F:DNA binding"/>
    <property type="evidence" value="ECO:0007669"/>
    <property type="project" value="InterPro"/>
</dbReference>
<evidence type="ECO:0000313" key="11">
    <source>
        <dbReference type="EMBL" id="KAK4577473.1"/>
    </source>
</evidence>
<dbReference type="InterPro" id="IPR025756">
    <property type="entry name" value="Myb_CC_LHEQLE"/>
</dbReference>
<keyword evidence="12" id="KW-1185">Reference proteome</keyword>
<dbReference type="PANTHER" id="PTHR31499:SF85">
    <property type="entry name" value="TRANSCRIPTION FACTOR MYB-RELATED FAMILY"/>
    <property type="match status" value="1"/>
</dbReference>
<sequence length="357" mass="40588">MPRLISKHEFDKTMDDFSQLYCTEPPLITPAMNDPFKSLASAFHAAESYMEFQEKYEHQVGNSPSASQFPTYDSHILSSCQSSVDNYCSTDSAEQSSSNFDFKDSLQSLVKSHLCSNYYCSSSEMSNMVPSNNSSKPFPHDQNMLLCENAAFVRRQLLVPDHANQALNVCQSSSTRPAPSNKKRIKWTQDLHAQFVKCVNRLGGAEKAKPKAILELMDTNLLTIFNVKSHLQKYRTAVHMPDYSVEEISERRTRADGRIPDQLPMKITLSLLPLLGDLSSSSMQMKETLQLQLEVERSLNDQLEVQQNLQLLIEEQRRQLKMMLDQQRKNCKSLFKSQNSDLSSQRQSDQCASSEGF</sequence>
<evidence type="ECO:0000256" key="7">
    <source>
        <dbReference type="SAM" id="Coils"/>
    </source>
</evidence>
<dbReference type="SUPFAM" id="SSF46689">
    <property type="entry name" value="Homeodomain-like"/>
    <property type="match status" value="1"/>
</dbReference>
<dbReference type="GO" id="GO:0005634">
    <property type="term" value="C:nucleus"/>
    <property type="evidence" value="ECO:0007669"/>
    <property type="project" value="UniProtKB-SubCell"/>
</dbReference>
<dbReference type="PANTHER" id="PTHR31499">
    <property type="entry name" value="MYB FAMILY TRANSCRIPTION FACTOR PHL11"/>
    <property type="match status" value="1"/>
</dbReference>
<organism evidence="11 12">
    <name type="scientific">Quercus rubra</name>
    <name type="common">Northern red oak</name>
    <name type="synonym">Quercus borealis</name>
    <dbReference type="NCBI Taxonomy" id="3512"/>
    <lineage>
        <taxon>Eukaryota</taxon>
        <taxon>Viridiplantae</taxon>
        <taxon>Streptophyta</taxon>
        <taxon>Embryophyta</taxon>
        <taxon>Tracheophyta</taxon>
        <taxon>Spermatophyta</taxon>
        <taxon>Magnoliopsida</taxon>
        <taxon>eudicotyledons</taxon>
        <taxon>Gunneridae</taxon>
        <taxon>Pentapetalae</taxon>
        <taxon>rosids</taxon>
        <taxon>fabids</taxon>
        <taxon>Fagales</taxon>
        <taxon>Fagaceae</taxon>
        <taxon>Quercus</taxon>
    </lineage>
</organism>
<feature type="domain" description="Myb-like" evidence="9">
    <location>
        <begin position="186"/>
        <end position="235"/>
    </location>
</feature>
<evidence type="ECO:0000256" key="3">
    <source>
        <dbReference type="ARBA" id="ARBA00023015"/>
    </source>
</evidence>
<feature type="coiled-coil region" evidence="7">
    <location>
        <begin position="286"/>
        <end position="326"/>
    </location>
</feature>
<name>A0AAN7EQ88_QUERU</name>
<comment type="similarity">
    <text evidence="2">Belongs to the MYB-CC family.</text>
</comment>
<feature type="region of interest" description="Disordered" evidence="8">
    <location>
        <begin position="335"/>
        <end position="357"/>
    </location>
</feature>
<dbReference type="InterPro" id="IPR009057">
    <property type="entry name" value="Homeodomain-like_sf"/>
</dbReference>
<dbReference type="InterPro" id="IPR001005">
    <property type="entry name" value="SANT/Myb"/>
</dbReference>
<gene>
    <name evidence="11" type="ORF">RGQ29_027830</name>
</gene>